<feature type="domain" description="AAA+ ATPase" evidence="4">
    <location>
        <begin position="346"/>
        <end position="708"/>
    </location>
</feature>
<dbReference type="GO" id="GO:0005524">
    <property type="term" value="F:ATP binding"/>
    <property type="evidence" value="ECO:0007669"/>
    <property type="project" value="UniProtKB-UniRule"/>
</dbReference>
<evidence type="ECO:0000256" key="1">
    <source>
        <dbReference type="ARBA" id="ARBA00022741"/>
    </source>
</evidence>
<dbReference type="GO" id="GO:0006310">
    <property type="term" value="P:DNA recombination"/>
    <property type="evidence" value="ECO:0007669"/>
    <property type="project" value="InterPro"/>
</dbReference>
<dbReference type="InterPro" id="IPR055446">
    <property type="entry name" value="RecD2_N_OB"/>
</dbReference>
<comment type="catalytic activity">
    <reaction evidence="3">
        <text>ATP + H2O = ADP + phosphate + H(+)</text>
        <dbReference type="Rhea" id="RHEA:13065"/>
        <dbReference type="ChEBI" id="CHEBI:15377"/>
        <dbReference type="ChEBI" id="CHEBI:15378"/>
        <dbReference type="ChEBI" id="CHEBI:30616"/>
        <dbReference type="ChEBI" id="CHEBI:43474"/>
        <dbReference type="ChEBI" id="CHEBI:456216"/>
        <dbReference type="EC" id="5.6.2.3"/>
    </reaction>
</comment>
<keyword evidence="2 3" id="KW-0067">ATP-binding</keyword>
<dbReference type="InterPro" id="IPR029493">
    <property type="entry name" value="RecD2-like_HHH"/>
</dbReference>
<keyword evidence="6" id="KW-1185">Reference proteome</keyword>
<comment type="caution">
    <text evidence="5">The sequence shown here is derived from an EMBL/GenBank/DDBJ whole genome shotgun (WGS) entry which is preliminary data.</text>
</comment>
<dbReference type="RefSeq" id="WP_056974930.1">
    <property type="nucleotide sequence ID" value="NZ_AYZL01000020.1"/>
</dbReference>
<gene>
    <name evidence="3" type="primary">recD2</name>
    <name evidence="5" type="ORF">FC86_GL000715</name>
</gene>
<evidence type="ECO:0000259" key="4">
    <source>
        <dbReference type="SMART" id="SM00382"/>
    </source>
</evidence>
<comment type="function">
    <text evidence="3">DNA-dependent ATPase and ATP-dependent 5'-3' DNA helicase. Has no activity on blunt DNA or DNA with 3'-overhangs, requires at least 10 bases of 5'-ssDNA for helicase activity.</text>
</comment>
<dbReference type="Proteomes" id="UP000051378">
    <property type="component" value="Unassembled WGS sequence"/>
</dbReference>
<dbReference type="InterPro" id="IPR003593">
    <property type="entry name" value="AAA+_ATPase"/>
</dbReference>
<proteinExistence type="inferred from homology"/>
<dbReference type="InterPro" id="IPR027417">
    <property type="entry name" value="P-loop_NTPase"/>
</dbReference>
<dbReference type="GO" id="GO:0016887">
    <property type="term" value="F:ATP hydrolysis activity"/>
    <property type="evidence" value="ECO:0007669"/>
    <property type="project" value="RHEA"/>
</dbReference>
<keyword evidence="3 5" id="KW-0347">Helicase</keyword>
<dbReference type="PANTHER" id="PTHR43788:SF6">
    <property type="entry name" value="DNA HELICASE B"/>
    <property type="match status" value="1"/>
</dbReference>
<dbReference type="Pfam" id="PF23139">
    <property type="entry name" value="OB_YrrC"/>
    <property type="match status" value="1"/>
</dbReference>
<dbReference type="STRING" id="1423744.FC86_GL000715"/>
<dbReference type="GO" id="GO:0003677">
    <property type="term" value="F:DNA binding"/>
    <property type="evidence" value="ECO:0007669"/>
    <property type="project" value="UniProtKB-UniRule"/>
</dbReference>
<dbReference type="SMART" id="SM00382">
    <property type="entry name" value="AAA"/>
    <property type="match status" value="1"/>
</dbReference>
<dbReference type="InterPro" id="IPR050534">
    <property type="entry name" value="Coronavir_polyprotein_1ab"/>
</dbReference>
<keyword evidence="3" id="KW-0378">Hydrolase</keyword>
<dbReference type="SUPFAM" id="SSF52540">
    <property type="entry name" value="P-loop containing nucleoside triphosphate hydrolases"/>
    <property type="match status" value="2"/>
</dbReference>
<dbReference type="Gene3D" id="1.10.10.2220">
    <property type="match status" value="1"/>
</dbReference>
<dbReference type="CDD" id="cd18809">
    <property type="entry name" value="SF1_C_RecD"/>
    <property type="match status" value="1"/>
</dbReference>
<dbReference type="Pfam" id="PF14490">
    <property type="entry name" value="HHH_RecD2"/>
    <property type="match status" value="1"/>
</dbReference>
<organism evidence="5 6">
    <name type="scientific">Holzapfeliella floricola DSM 23037 = JCM 16512</name>
    <dbReference type="NCBI Taxonomy" id="1423744"/>
    <lineage>
        <taxon>Bacteria</taxon>
        <taxon>Bacillati</taxon>
        <taxon>Bacillota</taxon>
        <taxon>Bacilli</taxon>
        <taxon>Lactobacillales</taxon>
        <taxon>Lactobacillaceae</taxon>
        <taxon>Holzapfeliella</taxon>
    </lineage>
</organism>
<keyword evidence="3" id="KW-0413">Isomerase</keyword>
<dbReference type="PANTHER" id="PTHR43788">
    <property type="entry name" value="DNA2/NAM7 HELICASE FAMILY MEMBER"/>
    <property type="match status" value="1"/>
</dbReference>
<dbReference type="GO" id="GO:0017116">
    <property type="term" value="F:single-stranded DNA helicase activity"/>
    <property type="evidence" value="ECO:0007669"/>
    <property type="project" value="TreeGrafter"/>
</dbReference>
<keyword evidence="1 3" id="KW-0547">Nucleotide-binding</keyword>
<dbReference type="InterPro" id="IPR006345">
    <property type="entry name" value="RecD2"/>
</dbReference>
<dbReference type="Pfam" id="PF13538">
    <property type="entry name" value="UvrD_C_2"/>
    <property type="match status" value="1"/>
</dbReference>
<accession>A0A0R2DHT7</accession>
<dbReference type="Gene3D" id="2.30.30.940">
    <property type="match status" value="1"/>
</dbReference>
<dbReference type="Gene3D" id="3.40.50.300">
    <property type="entry name" value="P-loop containing nucleotide triphosphate hydrolases"/>
    <property type="match status" value="2"/>
</dbReference>
<dbReference type="OrthoDB" id="9803432at2"/>
<evidence type="ECO:0000313" key="6">
    <source>
        <dbReference type="Proteomes" id="UP000051378"/>
    </source>
</evidence>
<keyword evidence="3" id="KW-0238">DNA-binding</keyword>
<dbReference type="InterPro" id="IPR027785">
    <property type="entry name" value="UvrD-like_helicase_C"/>
</dbReference>
<dbReference type="CDD" id="cd17933">
    <property type="entry name" value="DEXSc_RecD-like"/>
    <property type="match status" value="1"/>
</dbReference>
<evidence type="ECO:0000313" key="5">
    <source>
        <dbReference type="EMBL" id="KRN03609.1"/>
    </source>
</evidence>
<protein>
    <recommendedName>
        <fullName evidence="3">ATP-dependent RecD2 DNA helicase</fullName>
        <ecNumber evidence="3">5.6.2.3</ecNumber>
    </recommendedName>
    <alternativeName>
        <fullName evidence="3">DNA 5'-3' helicase subunit RecD2</fullName>
    </alternativeName>
</protein>
<dbReference type="Pfam" id="PF18335">
    <property type="entry name" value="SH3_13"/>
    <property type="match status" value="1"/>
</dbReference>
<name>A0A0R2DHT7_9LACO</name>
<feature type="binding site" evidence="3">
    <location>
        <begin position="357"/>
        <end position="361"/>
    </location>
    <ligand>
        <name>ATP</name>
        <dbReference type="ChEBI" id="CHEBI:30616"/>
    </ligand>
</feature>
<dbReference type="GO" id="GO:0009338">
    <property type="term" value="C:exodeoxyribonuclease V complex"/>
    <property type="evidence" value="ECO:0007669"/>
    <property type="project" value="TreeGrafter"/>
</dbReference>
<dbReference type="Pfam" id="PF13245">
    <property type="entry name" value="AAA_19"/>
    <property type="match status" value="1"/>
</dbReference>
<dbReference type="GO" id="GO:0043139">
    <property type="term" value="F:5'-3' DNA helicase activity"/>
    <property type="evidence" value="ECO:0007669"/>
    <property type="project" value="UniProtKB-UniRule"/>
</dbReference>
<dbReference type="HAMAP" id="MF_01488">
    <property type="entry name" value="RecD2"/>
    <property type="match status" value="1"/>
</dbReference>
<dbReference type="EMBL" id="AYZL01000020">
    <property type="protein sequence ID" value="KRN03609.1"/>
    <property type="molecule type" value="Genomic_DNA"/>
</dbReference>
<evidence type="ECO:0000256" key="3">
    <source>
        <dbReference type="HAMAP-Rule" id="MF_01488"/>
    </source>
</evidence>
<dbReference type="AlphaFoldDB" id="A0A0R2DHT7"/>
<dbReference type="EC" id="5.6.2.3" evidence="3"/>
<reference evidence="5 6" key="1">
    <citation type="journal article" date="2015" name="Genome Announc.">
        <title>Expanding the biotechnology potential of lactobacilli through comparative genomics of 213 strains and associated genera.</title>
        <authorList>
            <person name="Sun Z."/>
            <person name="Harris H.M."/>
            <person name="McCann A."/>
            <person name="Guo C."/>
            <person name="Argimon S."/>
            <person name="Zhang W."/>
            <person name="Yang X."/>
            <person name="Jeffery I.B."/>
            <person name="Cooney J.C."/>
            <person name="Kagawa T.F."/>
            <person name="Liu W."/>
            <person name="Song Y."/>
            <person name="Salvetti E."/>
            <person name="Wrobel A."/>
            <person name="Rasinkangas P."/>
            <person name="Parkhill J."/>
            <person name="Rea M.C."/>
            <person name="O'Sullivan O."/>
            <person name="Ritari J."/>
            <person name="Douillard F.P."/>
            <person name="Paul Ross R."/>
            <person name="Yang R."/>
            <person name="Briner A.E."/>
            <person name="Felis G.E."/>
            <person name="de Vos W.M."/>
            <person name="Barrangou R."/>
            <person name="Klaenhammer T.R."/>
            <person name="Caufield P.W."/>
            <person name="Cui Y."/>
            <person name="Zhang H."/>
            <person name="O'Toole P.W."/>
        </authorList>
    </citation>
    <scope>NUCLEOTIDE SEQUENCE [LARGE SCALE GENOMIC DNA]</scope>
    <source>
        <strain evidence="5 6">DSM 23037</strain>
    </source>
</reference>
<evidence type="ECO:0000256" key="2">
    <source>
        <dbReference type="ARBA" id="ARBA00022840"/>
    </source>
</evidence>
<dbReference type="PATRIC" id="fig|1423744.4.peg.735"/>
<dbReference type="NCBIfam" id="TIGR01448">
    <property type="entry name" value="recD_rel"/>
    <property type="match status" value="1"/>
</dbReference>
<dbReference type="InterPro" id="IPR041451">
    <property type="entry name" value="RecD2_SH13"/>
</dbReference>
<comment type="similarity">
    <text evidence="3">Belongs to the RecD family. RecD2 subfamily.</text>
</comment>
<sequence>MADFVGKLKTIIFENTADLFKIISVEISNQKDLNWPTSEIIVTGTIGDLDYDTDYEFQGELTTHPKFGDQFKCHYYHILEPSSTAGLIKYLSGENFPGIGQKTAQKIVDKLGGKTLPTLQQGLDSEDINQLNLTKRQQESLSLGALKIDNFSEIILQLGNLGLPKKVATAVYKLYGDKALQLVEDNPYQLISEVSGVGFKRSDEIALKLGITYDSKKRIQGAILQGLVSNTAVNGDTYQDATLVIDDAHQILNQSRFSGEVTDEQILEQLQDLVQAQKVVIDQQRLYLPLFYKCELDVADELKRFKDYKTEVNQADNVEAVIKQAEIKLDIEYDQTQKDAIAMVLTNQLSLLTGGPGTGKTTVIKGIIESFNQLDKTNRQKILLAAPTGRAAKRMSEVTGYQATTLHRLLGLVSDGQQNQEDTETEIKGDLLIVDEMSMVDLLLFYQLVKALTPEIKVVLVGDQDQLPSVGSGNVFSDLLKSNCFEKTKLQKIHRQAESSSIVELAHAINHEQNEELVFQQQKDRSFIACSRNQVPTVVNQIVKKATEKGFSMDQVQVLTPMYSGESGIDNLNQSLQKLLNPKEGSKTKEIEIGKHKFRINDRVLQLVNNSEKDIYNGQIGEIVSLTPSNQTETMIVDFDGHEVTLGKKELRDLTLAYAISIHKSQGSEFPLIVLVLTMQNSRMLKRNLLYTAITRASESLVMVGEKRAFQTAITTDGSNRKTTLALRLQTKFKSNLEQQLELNSQQDEKTNNYQLTPDLILSQQIDPMIGMTDVQLK</sequence>